<dbReference type="WBParaSite" id="BXY_1669800.1">
    <property type="protein sequence ID" value="BXY_1669800.1"/>
    <property type="gene ID" value="BXY_1669800"/>
</dbReference>
<protein>
    <submittedName>
        <fullName evidence="1">(pine wood nematode) hypothetical protein</fullName>
    </submittedName>
</protein>
<gene>
    <name evidence="1" type="ORF">BXYJ_LOCUS6345</name>
</gene>
<keyword evidence="3" id="KW-1185">Reference proteome</keyword>
<accession>A0A1I7SUH6</accession>
<evidence type="ECO:0000313" key="1">
    <source>
        <dbReference type="EMBL" id="CAD5220771.1"/>
    </source>
</evidence>
<dbReference type="Proteomes" id="UP000582659">
    <property type="component" value="Unassembled WGS sequence"/>
</dbReference>
<dbReference type="AlphaFoldDB" id="A0A1I7SUH6"/>
<proteinExistence type="predicted"/>
<sequence length="98" mass="10775">MLRSKDGWSSNLKYVAQGVTTTKKTILRTSLMRARAAVKGKGFRFPSTASVARIDSTRVAYISPLIIPRRNGEGRSFFSGGSKGIRDSDFRFQRASSG</sequence>
<dbReference type="EMBL" id="CAJFCV020000003">
    <property type="protein sequence ID" value="CAG9107120.1"/>
    <property type="molecule type" value="Genomic_DNA"/>
</dbReference>
<dbReference type="Proteomes" id="UP000095284">
    <property type="component" value="Unplaced"/>
</dbReference>
<evidence type="ECO:0000313" key="4">
    <source>
        <dbReference type="WBParaSite" id="BXY_1669800.1"/>
    </source>
</evidence>
<evidence type="ECO:0000313" key="3">
    <source>
        <dbReference type="Proteomes" id="UP000659654"/>
    </source>
</evidence>
<reference evidence="4" key="1">
    <citation type="submission" date="2016-11" db="UniProtKB">
        <authorList>
            <consortium name="WormBaseParasite"/>
        </authorList>
    </citation>
    <scope>IDENTIFICATION</scope>
</reference>
<name>A0A1I7SUH6_BURXY</name>
<dbReference type="EMBL" id="CAJFDI010000003">
    <property type="protein sequence ID" value="CAD5220771.1"/>
    <property type="molecule type" value="Genomic_DNA"/>
</dbReference>
<evidence type="ECO:0000313" key="2">
    <source>
        <dbReference type="Proteomes" id="UP000095284"/>
    </source>
</evidence>
<reference evidence="1" key="2">
    <citation type="submission" date="2020-09" db="EMBL/GenBank/DDBJ databases">
        <authorList>
            <person name="Kikuchi T."/>
        </authorList>
    </citation>
    <scope>NUCLEOTIDE SEQUENCE</scope>
    <source>
        <strain evidence="1">Ka4C1</strain>
    </source>
</reference>
<dbReference type="Proteomes" id="UP000659654">
    <property type="component" value="Unassembled WGS sequence"/>
</dbReference>
<organism evidence="2 4">
    <name type="scientific">Bursaphelenchus xylophilus</name>
    <name type="common">Pinewood nematode worm</name>
    <name type="synonym">Aphelenchoides xylophilus</name>
    <dbReference type="NCBI Taxonomy" id="6326"/>
    <lineage>
        <taxon>Eukaryota</taxon>
        <taxon>Metazoa</taxon>
        <taxon>Ecdysozoa</taxon>
        <taxon>Nematoda</taxon>
        <taxon>Chromadorea</taxon>
        <taxon>Rhabditida</taxon>
        <taxon>Tylenchina</taxon>
        <taxon>Tylenchomorpha</taxon>
        <taxon>Aphelenchoidea</taxon>
        <taxon>Aphelenchoididae</taxon>
        <taxon>Bursaphelenchus</taxon>
    </lineage>
</organism>